<feature type="region of interest" description="Disordered" evidence="1">
    <location>
        <begin position="130"/>
        <end position="153"/>
    </location>
</feature>
<comment type="caution">
    <text evidence="2">The sequence shown here is derived from an EMBL/GenBank/DDBJ whole genome shotgun (WGS) entry which is preliminary data.</text>
</comment>
<organism evidence="2 3">
    <name type="scientific">Blattamonas nauphoetae</name>
    <dbReference type="NCBI Taxonomy" id="2049346"/>
    <lineage>
        <taxon>Eukaryota</taxon>
        <taxon>Metamonada</taxon>
        <taxon>Preaxostyla</taxon>
        <taxon>Oxymonadida</taxon>
        <taxon>Blattamonas</taxon>
    </lineage>
</organism>
<evidence type="ECO:0000313" key="2">
    <source>
        <dbReference type="EMBL" id="KAK2949304.1"/>
    </source>
</evidence>
<evidence type="ECO:0000313" key="3">
    <source>
        <dbReference type="Proteomes" id="UP001281761"/>
    </source>
</evidence>
<keyword evidence="3" id="KW-1185">Reference proteome</keyword>
<dbReference type="Proteomes" id="UP001281761">
    <property type="component" value="Unassembled WGS sequence"/>
</dbReference>
<name>A0ABQ9XD43_9EUKA</name>
<proteinExistence type="predicted"/>
<accession>A0ABQ9XD43</accession>
<sequence>MTAETHELGTNLELSHFASDKSKMAARLFDAAHKLSGGYLEALLDYTCLHSKVGSSVRTNLELELNAKYFRLIKSLGCIFANLPKHLKIFLLSALASIVSFPELIKAGFNLTKNEFRHLYRVRAMRDQDIEKKGTKPRHGTPKNIKSNLNLLK</sequence>
<protein>
    <submittedName>
        <fullName evidence="2">Uncharacterized protein</fullName>
    </submittedName>
</protein>
<feature type="compositionally biased region" description="Polar residues" evidence="1">
    <location>
        <begin position="144"/>
        <end position="153"/>
    </location>
</feature>
<dbReference type="EMBL" id="JARBJD010000159">
    <property type="protein sequence ID" value="KAK2949304.1"/>
    <property type="molecule type" value="Genomic_DNA"/>
</dbReference>
<gene>
    <name evidence="2" type="ORF">BLNAU_15785</name>
</gene>
<evidence type="ECO:0000256" key="1">
    <source>
        <dbReference type="SAM" id="MobiDB-lite"/>
    </source>
</evidence>
<reference evidence="2 3" key="1">
    <citation type="journal article" date="2022" name="bioRxiv">
        <title>Genomics of Preaxostyla Flagellates Illuminates Evolutionary Transitions and the Path Towards Mitochondrial Loss.</title>
        <authorList>
            <person name="Novak L.V.F."/>
            <person name="Treitli S.C."/>
            <person name="Pyrih J."/>
            <person name="Halakuc P."/>
            <person name="Pipaliya S.V."/>
            <person name="Vacek V."/>
            <person name="Brzon O."/>
            <person name="Soukal P."/>
            <person name="Eme L."/>
            <person name="Dacks J.B."/>
            <person name="Karnkowska A."/>
            <person name="Elias M."/>
            <person name="Hampl V."/>
        </authorList>
    </citation>
    <scope>NUCLEOTIDE SEQUENCE [LARGE SCALE GENOMIC DNA]</scope>
    <source>
        <strain evidence="2">NAU3</strain>
        <tissue evidence="2">Gut</tissue>
    </source>
</reference>